<dbReference type="PANTHER" id="PTHR43048:SF6">
    <property type="entry name" value="BLR8189 PROTEIN"/>
    <property type="match status" value="1"/>
</dbReference>
<evidence type="ECO:0000256" key="1">
    <source>
        <dbReference type="ARBA" id="ARBA00022723"/>
    </source>
</evidence>
<dbReference type="InterPro" id="IPR051785">
    <property type="entry name" value="MMCE/EMCE_epimerase"/>
</dbReference>
<evidence type="ECO:0000313" key="4">
    <source>
        <dbReference type="Proteomes" id="UP001555786"/>
    </source>
</evidence>
<sequence>MIQVRGIQHIGVTVPDMNQAVDFFQSVFGAVTVMECGGADLDDEFMVRRLGVPAGTRIKDQRVIVCGNGGNLELFEYSGEPEQTPMKRNSEVGGFHLAFQVDDVAAATARLRAAGVEVLDGPTRIPSGPLEGLDWIYLRAPWGLSLELVSWDGALGYEREGGPKMWSVNS</sequence>
<comment type="caution">
    <text evidence="3">The sequence shown here is derived from an EMBL/GenBank/DDBJ whole genome shotgun (WGS) entry which is preliminary data.</text>
</comment>
<dbReference type="RefSeq" id="WP_367627040.1">
    <property type="nucleotide sequence ID" value="NZ_JBFNQD010000033.1"/>
</dbReference>
<name>A0ABV3PYM4_9HYPH</name>
<gene>
    <name evidence="3" type="ORF">ABXS05_34475</name>
</gene>
<dbReference type="Pfam" id="PF00903">
    <property type="entry name" value="Glyoxalase"/>
    <property type="match status" value="1"/>
</dbReference>
<evidence type="ECO:0000313" key="3">
    <source>
        <dbReference type="EMBL" id="MEW9310691.1"/>
    </source>
</evidence>
<dbReference type="Proteomes" id="UP001555786">
    <property type="component" value="Unassembled WGS sequence"/>
</dbReference>
<dbReference type="InterPro" id="IPR004360">
    <property type="entry name" value="Glyas_Fos-R_dOase_dom"/>
</dbReference>
<proteinExistence type="predicted"/>
<dbReference type="PANTHER" id="PTHR43048">
    <property type="entry name" value="METHYLMALONYL-COA EPIMERASE"/>
    <property type="match status" value="1"/>
</dbReference>
<keyword evidence="4" id="KW-1185">Reference proteome</keyword>
<evidence type="ECO:0000259" key="2">
    <source>
        <dbReference type="PROSITE" id="PS51819"/>
    </source>
</evidence>
<accession>A0ABV3PYM4</accession>
<dbReference type="EMBL" id="JBFNQD010000033">
    <property type="protein sequence ID" value="MEW9310691.1"/>
    <property type="molecule type" value="Genomic_DNA"/>
</dbReference>
<dbReference type="PROSITE" id="PS51819">
    <property type="entry name" value="VOC"/>
    <property type="match status" value="1"/>
</dbReference>
<keyword evidence="1" id="KW-0479">Metal-binding</keyword>
<dbReference type="InterPro" id="IPR037523">
    <property type="entry name" value="VOC_core"/>
</dbReference>
<organism evidence="3 4">
    <name type="scientific">Labrys neptuniae</name>
    <dbReference type="NCBI Taxonomy" id="376174"/>
    <lineage>
        <taxon>Bacteria</taxon>
        <taxon>Pseudomonadati</taxon>
        <taxon>Pseudomonadota</taxon>
        <taxon>Alphaproteobacteria</taxon>
        <taxon>Hyphomicrobiales</taxon>
        <taxon>Xanthobacteraceae</taxon>
        <taxon>Labrys</taxon>
    </lineage>
</organism>
<dbReference type="Gene3D" id="3.10.180.10">
    <property type="entry name" value="2,3-Dihydroxybiphenyl 1,2-Dioxygenase, domain 1"/>
    <property type="match status" value="1"/>
</dbReference>
<dbReference type="InterPro" id="IPR029068">
    <property type="entry name" value="Glyas_Bleomycin-R_OHBP_Dase"/>
</dbReference>
<reference evidence="3 4" key="1">
    <citation type="submission" date="2024-07" db="EMBL/GenBank/DDBJ databases">
        <title>Description of Labrys sedimenti sp. nov., isolated from a diclofenac-degrading enrichment culture.</title>
        <authorList>
            <person name="Tancsics A."/>
            <person name="Csepanyi A."/>
        </authorList>
    </citation>
    <scope>NUCLEOTIDE SEQUENCE [LARGE SCALE GENOMIC DNA]</scope>
    <source>
        <strain evidence="3 4">LMG 23578</strain>
    </source>
</reference>
<feature type="domain" description="VOC" evidence="2">
    <location>
        <begin position="6"/>
        <end position="151"/>
    </location>
</feature>
<protein>
    <submittedName>
        <fullName evidence="3">VOC family protein</fullName>
    </submittedName>
</protein>
<dbReference type="SUPFAM" id="SSF54593">
    <property type="entry name" value="Glyoxalase/Bleomycin resistance protein/Dihydroxybiphenyl dioxygenase"/>
    <property type="match status" value="1"/>
</dbReference>